<comment type="caution">
    <text evidence="8">The sequence shown here is derived from an EMBL/GenBank/DDBJ whole genome shotgun (WGS) entry which is preliminary data.</text>
</comment>
<evidence type="ECO:0000256" key="2">
    <source>
        <dbReference type="ARBA" id="ARBA00007165"/>
    </source>
</evidence>
<comment type="subcellular location">
    <subcellularLocation>
        <location evidence="6">Cell membrane</location>
        <topology evidence="6">Multi-pass membrane protein</topology>
    </subcellularLocation>
    <subcellularLocation>
        <location evidence="1">Membrane</location>
    </subcellularLocation>
</comment>
<evidence type="ECO:0000256" key="3">
    <source>
        <dbReference type="ARBA" id="ARBA00022692"/>
    </source>
</evidence>
<keyword evidence="4 6" id="KW-1133">Transmembrane helix</keyword>
<keyword evidence="9" id="KW-1185">Reference proteome</keyword>
<feature type="transmembrane region" description="Helical" evidence="6">
    <location>
        <begin position="43"/>
        <end position="66"/>
    </location>
</feature>
<dbReference type="Proteomes" id="UP001165561">
    <property type="component" value="Unassembled WGS sequence"/>
</dbReference>
<accession>A0ABT5TYP5</accession>
<comment type="similarity">
    <text evidence="2 6">Belongs to the SURF1 family.</text>
</comment>
<dbReference type="InterPro" id="IPR002994">
    <property type="entry name" value="Surf1/Shy1"/>
</dbReference>
<dbReference type="InterPro" id="IPR045214">
    <property type="entry name" value="Surf1/Surf4"/>
</dbReference>
<feature type="region of interest" description="Disordered" evidence="7">
    <location>
        <begin position="1"/>
        <end position="32"/>
    </location>
</feature>
<protein>
    <recommendedName>
        <fullName evidence="6">SURF1-like protein</fullName>
    </recommendedName>
</protein>
<keyword evidence="6" id="KW-1003">Cell membrane</keyword>
<keyword evidence="5 6" id="KW-0472">Membrane</keyword>
<evidence type="ECO:0000313" key="8">
    <source>
        <dbReference type="EMBL" id="MDD9206006.1"/>
    </source>
</evidence>
<evidence type="ECO:0000256" key="4">
    <source>
        <dbReference type="ARBA" id="ARBA00022989"/>
    </source>
</evidence>
<keyword evidence="3 6" id="KW-0812">Transmembrane</keyword>
<evidence type="ECO:0000256" key="6">
    <source>
        <dbReference type="RuleBase" id="RU363076"/>
    </source>
</evidence>
<dbReference type="PANTHER" id="PTHR23427:SF2">
    <property type="entry name" value="SURFEIT LOCUS PROTEIN 1"/>
    <property type="match status" value="1"/>
</dbReference>
<sequence length="312" mass="31802">MTPDPVAAEEVPPAPSADRTATGGAPSDAAPRSRLREWGEAAVVPRTLVVLLLLVVVAGACVRLGAWQLDRAALRGAAEAQESHAQRLAAEPVPISEVLPAQQSLPVDAVGRPVTAVGSFDGDQQLLVPDRAVDGSPAVLVVTAFRVTEGPDAGALLPVVRGWVGPDAVSTAEGAVEPVDERAAAALAVPAGQTQITGYLQGSEATGAGDDLPEGMVGSVSAGQLANVWGGPSWAGYLVLAEGAAGAAPADGRAGLSPVPPPSVPGETGLNLQNLAYAVEWWIFGLFALLLGWRMLRDEVRHRRADAQDGSG</sequence>
<dbReference type="PANTHER" id="PTHR23427">
    <property type="entry name" value="SURFEIT LOCUS PROTEIN"/>
    <property type="match status" value="1"/>
</dbReference>
<evidence type="ECO:0000256" key="7">
    <source>
        <dbReference type="SAM" id="MobiDB-lite"/>
    </source>
</evidence>
<evidence type="ECO:0000256" key="5">
    <source>
        <dbReference type="ARBA" id="ARBA00023136"/>
    </source>
</evidence>
<gene>
    <name evidence="8" type="ORF">PU560_05915</name>
</gene>
<dbReference type="EMBL" id="JARACI010000744">
    <property type="protein sequence ID" value="MDD9206006.1"/>
    <property type="molecule type" value="Genomic_DNA"/>
</dbReference>
<evidence type="ECO:0000256" key="1">
    <source>
        <dbReference type="ARBA" id="ARBA00004370"/>
    </source>
</evidence>
<dbReference type="CDD" id="cd06662">
    <property type="entry name" value="SURF1"/>
    <property type="match status" value="1"/>
</dbReference>
<feature type="transmembrane region" description="Helical" evidence="6">
    <location>
        <begin position="275"/>
        <end position="296"/>
    </location>
</feature>
<reference evidence="8" key="1">
    <citation type="submission" date="2023-02" db="EMBL/GenBank/DDBJ databases">
        <title>Georgenia sp.10Sc9-8, isolated from a soil sample collected from the Taklamakan desert.</title>
        <authorList>
            <person name="Liu S."/>
        </authorList>
    </citation>
    <scope>NUCLEOTIDE SEQUENCE</scope>
    <source>
        <strain evidence="8">10Sc9-8</strain>
    </source>
</reference>
<evidence type="ECO:0000313" key="9">
    <source>
        <dbReference type="Proteomes" id="UP001165561"/>
    </source>
</evidence>
<proteinExistence type="inferred from homology"/>
<dbReference type="Pfam" id="PF02104">
    <property type="entry name" value="SURF1"/>
    <property type="match status" value="1"/>
</dbReference>
<dbReference type="PROSITE" id="PS50895">
    <property type="entry name" value="SURF1"/>
    <property type="match status" value="1"/>
</dbReference>
<organism evidence="8 9">
    <name type="scientific">Georgenia halotolerans</name>
    <dbReference type="NCBI Taxonomy" id="3028317"/>
    <lineage>
        <taxon>Bacteria</taxon>
        <taxon>Bacillati</taxon>
        <taxon>Actinomycetota</taxon>
        <taxon>Actinomycetes</taxon>
        <taxon>Micrococcales</taxon>
        <taxon>Bogoriellaceae</taxon>
        <taxon>Georgenia</taxon>
    </lineage>
</organism>
<feature type="compositionally biased region" description="Low complexity" evidence="7">
    <location>
        <begin position="1"/>
        <end position="11"/>
    </location>
</feature>
<name>A0ABT5TYP5_9MICO</name>